<evidence type="ECO:0000256" key="5">
    <source>
        <dbReference type="RuleBase" id="RU000660"/>
    </source>
</evidence>
<dbReference type="AlphaFoldDB" id="A0A2M8KEI8"/>
<dbReference type="GO" id="GO:0006412">
    <property type="term" value="P:translation"/>
    <property type="evidence" value="ECO:0007669"/>
    <property type="project" value="InterPro"/>
</dbReference>
<dbReference type="SUPFAM" id="SSF64263">
    <property type="entry name" value="Prokaryotic ribosomal protein L17"/>
    <property type="match status" value="1"/>
</dbReference>
<evidence type="ECO:0000256" key="1">
    <source>
        <dbReference type="ARBA" id="ARBA00008777"/>
    </source>
</evidence>
<dbReference type="Gene3D" id="3.90.1030.10">
    <property type="entry name" value="Ribosomal protein L17"/>
    <property type="match status" value="1"/>
</dbReference>
<evidence type="ECO:0000313" key="7">
    <source>
        <dbReference type="EMBL" id="PJE58326.1"/>
    </source>
</evidence>
<dbReference type="Pfam" id="PF01196">
    <property type="entry name" value="Ribosomal_L17"/>
    <property type="match status" value="1"/>
</dbReference>
<comment type="caution">
    <text evidence="7">The sequence shown here is derived from an EMBL/GenBank/DDBJ whole genome shotgun (WGS) entry which is preliminary data.</text>
</comment>
<dbReference type="InterPro" id="IPR000456">
    <property type="entry name" value="Ribosomal_bL17"/>
</dbReference>
<dbReference type="GO" id="GO:0003735">
    <property type="term" value="F:structural constituent of ribosome"/>
    <property type="evidence" value="ECO:0007669"/>
    <property type="project" value="InterPro"/>
</dbReference>
<proteinExistence type="inferred from homology"/>
<protein>
    <recommendedName>
        <fullName evidence="4 6">50S ribosomal protein L17</fullName>
    </recommendedName>
</protein>
<gene>
    <name evidence="7" type="ORF">COU81_01300</name>
</gene>
<sequence length="115" mass="12859">MAYHKKPRKFGRVKNQRNALLVGLASNLIIYGKIKTTVSRAKEVQGLVERMITKTKQPSLAGTRHVAKYLPKVAVEKLNKIAPNYAERKGGYTRITRVGQRINSDGAMQAIIELV</sequence>
<organism evidence="7 8">
    <name type="scientific">Candidatus Portnoybacteria bacterium CG10_big_fil_rev_8_21_14_0_10_36_7</name>
    <dbReference type="NCBI Taxonomy" id="1974812"/>
    <lineage>
        <taxon>Bacteria</taxon>
        <taxon>Candidatus Portnoyibacteriota</taxon>
    </lineage>
</organism>
<keyword evidence="2 5" id="KW-0689">Ribosomal protein</keyword>
<reference evidence="8" key="1">
    <citation type="submission" date="2017-09" db="EMBL/GenBank/DDBJ databases">
        <title>Depth-based differentiation of microbial function through sediment-hosted aquifers and enrichment of novel symbionts in the deep terrestrial subsurface.</title>
        <authorList>
            <person name="Probst A.J."/>
            <person name="Ladd B."/>
            <person name="Jarett J.K."/>
            <person name="Geller-Mcgrath D.E."/>
            <person name="Sieber C.M.K."/>
            <person name="Emerson J.B."/>
            <person name="Anantharaman K."/>
            <person name="Thomas B.C."/>
            <person name="Malmstrom R."/>
            <person name="Stieglmeier M."/>
            <person name="Klingl A."/>
            <person name="Woyke T."/>
            <person name="Ryan C.M."/>
            <person name="Banfield J.F."/>
        </authorList>
    </citation>
    <scope>NUCLEOTIDE SEQUENCE [LARGE SCALE GENOMIC DNA]</scope>
</reference>
<dbReference type="InterPro" id="IPR047859">
    <property type="entry name" value="Ribosomal_bL17_CS"/>
</dbReference>
<dbReference type="Proteomes" id="UP000231450">
    <property type="component" value="Unassembled WGS sequence"/>
</dbReference>
<evidence type="ECO:0000313" key="8">
    <source>
        <dbReference type="Proteomes" id="UP000231450"/>
    </source>
</evidence>
<accession>A0A2M8KEI8</accession>
<dbReference type="NCBIfam" id="TIGR00059">
    <property type="entry name" value="L17"/>
    <property type="match status" value="1"/>
</dbReference>
<evidence type="ECO:0000256" key="3">
    <source>
        <dbReference type="ARBA" id="ARBA00023274"/>
    </source>
</evidence>
<keyword evidence="3 5" id="KW-0687">Ribonucleoprotein</keyword>
<dbReference type="PANTHER" id="PTHR14413">
    <property type="entry name" value="RIBOSOMAL PROTEIN L17"/>
    <property type="match status" value="1"/>
</dbReference>
<dbReference type="InterPro" id="IPR036373">
    <property type="entry name" value="Ribosomal_bL17_sf"/>
</dbReference>
<name>A0A2M8KEI8_9BACT</name>
<dbReference type="PROSITE" id="PS01167">
    <property type="entry name" value="RIBOSOMAL_L17"/>
    <property type="match status" value="1"/>
</dbReference>
<evidence type="ECO:0000256" key="4">
    <source>
        <dbReference type="ARBA" id="ARBA00035494"/>
    </source>
</evidence>
<comment type="similarity">
    <text evidence="1 5">Belongs to the bacterial ribosomal protein bL17 family.</text>
</comment>
<evidence type="ECO:0000256" key="2">
    <source>
        <dbReference type="ARBA" id="ARBA00022980"/>
    </source>
</evidence>
<dbReference type="EMBL" id="PFDW01000029">
    <property type="protein sequence ID" value="PJE58326.1"/>
    <property type="molecule type" value="Genomic_DNA"/>
</dbReference>
<dbReference type="PANTHER" id="PTHR14413:SF16">
    <property type="entry name" value="LARGE RIBOSOMAL SUBUNIT PROTEIN BL17M"/>
    <property type="match status" value="1"/>
</dbReference>
<evidence type="ECO:0000256" key="6">
    <source>
        <dbReference type="RuleBase" id="RU000661"/>
    </source>
</evidence>
<dbReference type="GO" id="GO:0022625">
    <property type="term" value="C:cytosolic large ribosomal subunit"/>
    <property type="evidence" value="ECO:0007669"/>
    <property type="project" value="TreeGrafter"/>
</dbReference>